<name>A0ABD3S4A1_9LAMI</name>
<evidence type="ECO:0000313" key="2">
    <source>
        <dbReference type="EMBL" id="KAL3819266.1"/>
    </source>
</evidence>
<evidence type="ECO:0000256" key="1">
    <source>
        <dbReference type="SAM" id="SignalP"/>
    </source>
</evidence>
<keyword evidence="1" id="KW-0732">Signal</keyword>
<feature type="chain" id="PRO_5044863707" evidence="1">
    <location>
        <begin position="28"/>
        <end position="88"/>
    </location>
</feature>
<proteinExistence type="predicted"/>
<dbReference type="AlphaFoldDB" id="A0ABD3S4A1"/>
<gene>
    <name evidence="2" type="ORF">ACJIZ3_005171</name>
</gene>
<protein>
    <submittedName>
        <fullName evidence="2">Uncharacterized protein</fullName>
    </submittedName>
</protein>
<keyword evidence="3" id="KW-1185">Reference proteome</keyword>
<accession>A0ABD3S4A1</accession>
<reference evidence="2 3" key="1">
    <citation type="submission" date="2024-12" db="EMBL/GenBank/DDBJ databases">
        <title>The unique morphological basis and parallel evolutionary history of personate flowers in Penstemon.</title>
        <authorList>
            <person name="Depatie T.H."/>
            <person name="Wessinger C.A."/>
        </authorList>
    </citation>
    <scope>NUCLEOTIDE SEQUENCE [LARGE SCALE GENOMIC DNA]</scope>
    <source>
        <strain evidence="2">WTNN_2</strain>
        <tissue evidence="2">Leaf</tissue>
    </source>
</reference>
<organism evidence="2 3">
    <name type="scientific">Penstemon smallii</name>
    <dbReference type="NCBI Taxonomy" id="265156"/>
    <lineage>
        <taxon>Eukaryota</taxon>
        <taxon>Viridiplantae</taxon>
        <taxon>Streptophyta</taxon>
        <taxon>Embryophyta</taxon>
        <taxon>Tracheophyta</taxon>
        <taxon>Spermatophyta</taxon>
        <taxon>Magnoliopsida</taxon>
        <taxon>eudicotyledons</taxon>
        <taxon>Gunneridae</taxon>
        <taxon>Pentapetalae</taxon>
        <taxon>asterids</taxon>
        <taxon>lamiids</taxon>
        <taxon>Lamiales</taxon>
        <taxon>Plantaginaceae</taxon>
        <taxon>Cheloneae</taxon>
        <taxon>Penstemon</taxon>
    </lineage>
</organism>
<comment type="caution">
    <text evidence="2">The sequence shown here is derived from an EMBL/GenBank/DDBJ whole genome shotgun (WGS) entry which is preliminary data.</text>
</comment>
<feature type="signal peptide" evidence="1">
    <location>
        <begin position="1"/>
        <end position="27"/>
    </location>
</feature>
<dbReference type="EMBL" id="JBJXBP010000007">
    <property type="protein sequence ID" value="KAL3819266.1"/>
    <property type="molecule type" value="Genomic_DNA"/>
</dbReference>
<dbReference type="Proteomes" id="UP001634393">
    <property type="component" value="Unassembled WGS sequence"/>
</dbReference>
<evidence type="ECO:0000313" key="3">
    <source>
        <dbReference type="Proteomes" id="UP001634393"/>
    </source>
</evidence>
<sequence length="88" mass="9580">MGSTGFLAPILIALLVLDFSLVNSASAAPLGQERISSSSWFYGGKSRKLINNRWRHLTFTKSSTAIVVSRRGVVEPPPSPRYSQAPPH</sequence>